<protein>
    <recommendedName>
        <fullName evidence="5">G protein gamma domain-containing protein</fullName>
    </recommendedName>
</protein>
<dbReference type="OMA" id="DFHANRN"/>
<proteinExistence type="predicted"/>
<dbReference type="EMBL" id="KQ483454">
    <property type="protein sequence ID" value="KYP50481.1"/>
    <property type="molecule type" value="Genomic_DNA"/>
</dbReference>
<reference evidence="3" key="1">
    <citation type="journal article" date="2012" name="Nat. Biotechnol.">
        <title>Draft genome sequence of pigeonpea (Cajanus cajan), an orphan legume crop of resource-poor farmers.</title>
        <authorList>
            <person name="Varshney R.K."/>
            <person name="Chen W."/>
            <person name="Li Y."/>
            <person name="Bharti A.K."/>
            <person name="Saxena R.K."/>
            <person name="Schlueter J.A."/>
            <person name="Donoghue M.T."/>
            <person name="Azam S."/>
            <person name="Fan G."/>
            <person name="Whaley A.M."/>
            <person name="Farmer A.D."/>
            <person name="Sheridan J."/>
            <person name="Iwata A."/>
            <person name="Tuteja R."/>
            <person name="Penmetsa R.V."/>
            <person name="Wu W."/>
            <person name="Upadhyaya H.D."/>
            <person name="Yang S.P."/>
            <person name="Shah T."/>
            <person name="Saxena K.B."/>
            <person name="Michael T."/>
            <person name="McCombie W.R."/>
            <person name="Yang B."/>
            <person name="Zhang G."/>
            <person name="Yang H."/>
            <person name="Wang J."/>
            <person name="Spillane C."/>
            <person name="Cook D.R."/>
            <person name="May G.D."/>
            <person name="Xu X."/>
            <person name="Jackson S.A."/>
        </authorList>
    </citation>
    <scope>NUCLEOTIDE SEQUENCE [LARGE SCALE GENOMIC DNA]</scope>
</reference>
<keyword evidence="4" id="KW-1185">Reference proteome</keyword>
<feature type="region of interest" description="Disordered" evidence="2">
    <location>
        <begin position="1"/>
        <end position="31"/>
    </location>
</feature>
<evidence type="ECO:0000313" key="4">
    <source>
        <dbReference type="Proteomes" id="UP000075243"/>
    </source>
</evidence>
<dbReference type="Gramene" id="C.cajan_27686.t">
    <property type="protein sequence ID" value="C.cajan_27686.t"/>
    <property type="gene ID" value="C.cajan_27686"/>
</dbReference>
<sequence length="67" mass="7523">MEEGGGGYNSSMEQLMRPKSPPPGPVDFHANRNQMVKIQVLEREIALLQEELKSLESLHPASRCCKE</sequence>
<accession>A0A151S6V7</accession>
<organism evidence="3 4">
    <name type="scientific">Cajanus cajan</name>
    <name type="common">Pigeon pea</name>
    <name type="synonym">Cajanus indicus</name>
    <dbReference type="NCBI Taxonomy" id="3821"/>
    <lineage>
        <taxon>Eukaryota</taxon>
        <taxon>Viridiplantae</taxon>
        <taxon>Streptophyta</taxon>
        <taxon>Embryophyta</taxon>
        <taxon>Tracheophyta</taxon>
        <taxon>Spermatophyta</taxon>
        <taxon>Magnoliopsida</taxon>
        <taxon>eudicotyledons</taxon>
        <taxon>Gunneridae</taxon>
        <taxon>Pentapetalae</taxon>
        <taxon>rosids</taxon>
        <taxon>fabids</taxon>
        <taxon>Fabales</taxon>
        <taxon>Fabaceae</taxon>
        <taxon>Papilionoideae</taxon>
        <taxon>50 kb inversion clade</taxon>
        <taxon>NPAAA clade</taxon>
        <taxon>indigoferoid/millettioid clade</taxon>
        <taxon>Phaseoleae</taxon>
        <taxon>Cajanus</taxon>
    </lineage>
</organism>
<dbReference type="InterPro" id="IPR055305">
    <property type="entry name" value="GG3-like"/>
</dbReference>
<dbReference type="STRING" id="3821.A0A151S6V7"/>
<evidence type="ECO:0000313" key="3">
    <source>
        <dbReference type="EMBL" id="KYP50481.1"/>
    </source>
</evidence>
<dbReference type="PANTHER" id="PTHR32378:SF14">
    <property type="match status" value="1"/>
</dbReference>
<evidence type="ECO:0000256" key="1">
    <source>
        <dbReference type="SAM" id="Coils"/>
    </source>
</evidence>
<gene>
    <name evidence="3" type="ORF">KK1_027733</name>
</gene>
<evidence type="ECO:0000256" key="2">
    <source>
        <dbReference type="SAM" id="MobiDB-lite"/>
    </source>
</evidence>
<name>A0A151S6V7_CAJCA</name>
<dbReference type="PANTHER" id="PTHR32378">
    <property type="entry name" value="GUANINE NUCLEOTIDE-BINDING PROTEIN SUBUNIT GAMMA 3"/>
    <property type="match status" value="1"/>
</dbReference>
<evidence type="ECO:0008006" key="5">
    <source>
        <dbReference type="Google" id="ProtNLM"/>
    </source>
</evidence>
<dbReference type="AlphaFoldDB" id="A0A151S6V7"/>
<feature type="coiled-coil region" evidence="1">
    <location>
        <begin position="31"/>
        <end position="58"/>
    </location>
</feature>
<dbReference type="Proteomes" id="UP000075243">
    <property type="component" value="Unassembled WGS sequence"/>
</dbReference>
<keyword evidence="1" id="KW-0175">Coiled coil</keyword>